<gene>
    <name evidence="7" type="primary">rsmA</name>
    <name evidence="7" type="synonym">ksgA</name>
    <name evidence="10" type="ORF">J2W55_001566</name>
</gene>
<dbReference type="InterPro" id="IPR011530">
    <property type="entry name" value="rRNA_adenine_dimethylase"/>
</dbReference>
<keyword evidence="11" id="KW-1185">Reference proteome</keyword>
<feature type="binding site" evidence="7 8">
    <location>
        <position position="41"/>
    </location>
    <ligand>
        <name>S-adenosyl-L-methionine</name>
        <dbReference type="ChEBI" id="CHEBI:59789"/>
    </ligand>
</feature>
<keyword evidence="4 7" id="KW-0808">Transferase</keyword>
<dbReference type="EMBL" id="JAVDUU010000002">
    <property type="protein sequence ID" value="MDR6941724.1"/>
    <property type="molecule type" value="Genomic_DNA"/>
</dbReference>
<feature type="binding site" evidence="7 8">
    <location>
        <position position="106"/>
    </location>
    <ligand>
        <name>S-adenosyl-L-methionine</name>
        <dbReference type="ChEBI" id="CHEBI:59789"/>
    </ligand>
</feature>
<comment type="subcellular location">
    <subcellularLocation>
        <location evidence="7">Cytoplasm</location>
    </subcellularLocation>
</comment>
<dbReference type="RefSeq" id="WP_310093838.1">
    <property type="nucleotide sequence ID" value="NZ_JAVDUU010000002.1"/>
</dbReference>
<feature type="binding site" evidence="7 8">
    <location>
        <position position="15"/>
    </location>
    <ligand>
        <name>S-adenosyl-L-methionine</name>
        <dbReference type="ChEBI" id="CHEBI:59789"/>
    </ligand>
</feature>
<protein>
    <recommendedName>
        <fullName evidence="7">Ribosomal RNA small subunit methyltransferase A</fullName>
        <ecNumber evidence="7">2.1.1.182</ecNumber>
    </recommendedName>
    <alternativeName>
        <fullName evidence="7">16S rRNA (adenine(1518)-N(6)/adenine(1519)-N(6))-dimethyltransferase</fullName>
    </alternativeName>
    <alternativeName>
        <fullName evidence="7">16S rRNA dimethyladenosine transferase</fullName>
    </alternativeName>
    <alternativeName>
        <fullName evidence="7">16S rRNA dimethylase</fullName>
    </alternativeName>
    <alternativeName>
        <fullName evidence="7">S-adenosylmethionine-6-N', N'-adenosyl(rRNA) dimethyltransferase</fullName>
    </alternativeName>
</protein>
<dbReference type="EC" id="2.1.1.182" evidence="7"/>
<proteinExistence type="inferred from homology"/>
<dbReference type="InterPro" id="IPR029063">
    <property type="entry name" value="SAM-dependent_MTases_sf"/>
</dbReference>
<keyword evidence="3 7" id="KW-0489">Methyltransferase</keyword>
<comment type="similarity">
    <text evidence="7">Belongs to the class I-like SAM-binding methyltransferase superfamily. rRNA adenine N(6)-methyltransferase family. RsmA subfamily.</text>
</comment>
<dbReference type="PANTHER" id="PTHR11727">
    <property type="entry name" value="DIMETHYLADENOSINE TRANSFERASE"/>
    <property type="match status" value="1"/>
</dbReference>
<evidence type="ECO:0000256" key="7">
    <source>
        <dbReference type="HAMAP-Rule" id="MF_00607"/>
    </source>
</evidence>
<comment type="catalytic activity">
    <reaction evidence="7">
        <text>adenosine(1518)/adenosine(1519) in 16S rRNA + 4 S-adenosyl-L-methionine = N(6)-dimethyladenosine(1518)/N(6)-dimethyladenosine(1519) in 16S rRNA + 4 S-adenosyl-L-homocysteine + 4 H(+)</text>
        <dbReference type="Rhea" id="RHEA:19609"/>
        <dbReference type="Rhea" id="RHEA-COMP:10232"/>
        <dbReference type="Rhea" id="RHEA-COMP:10233"/>
        <dbReference type="ChEBI" id="CHEBI:15378"/>
        <dbReference type="ChEBI" id="CHEBI:57856"/>
        <dbReference type="ChEBI" id="CHEBI:59789"/>
        <dbReference type="ChEBI" id="CHEBI:74411"/>
        <dbReference type="ChEBI" id="CHEBI:74493"/>
        <dbReference type="EC" id="2.1.1.182"/>
    </reaction>
</comment>
<comment type="function">
    <text evidence="7">Specifically dimethylates two adjacent adenosines (A1518 and A1519) in the loop of a conserved hairpin near the 3'-end of 16S rRNA in the 30S particle. May play a critical role in biogenesis of 30S subunits.</text>
</comment>
<comment type="caution">
    <text evidence="10">The sequence shown here is derived from an EMBL/GenBank/DDBJ whole genome shotgun (WGS) entry which is preliminary data.</text>
</comment>
<dbReference type="Gene3D" id="3.40.50.150">
    <property type="entry name" value="Vaccinia Virus protein VP39"/>
    <property type="match status" value="1"/>
</dbReference>
<evidence type="ECO:0000313" key="10">
    <source>
        <dbReference type="EMBL" id="MDR6941724.1"/>
    </source>
</evidence>
<dbReference type="CDD" id="cd02440">
    <property type="entry name" value="AdoMet_MTases"/>
    <property type="match status" value="1"/>
</dbReference>
<evidence type="ECO:0000256" key="1">
    <source>
        <dbReference type="ARBA" id="ARBA00022490"/>
    </source>
</evidence>
<dbReference type="SMART" id="SM00650">
    <property type="entry name" value="rADc"/>
    <property type="match status" value="1"/>
</dbReference>
<dbReference type="SUPFAM" id="SSF53335">
    <property type="entry name" value="S-adenosyl-L-methionine-dependent methyltransferases"/>
    <property type="match status" value="1"/>
</dbReference>
<feature type="domain" description="Ribosomal RNA adenine methylase transferase N-terminal" evidence="9">
    <location>
        <begin position="20"/>
        <end position="191"/>
    </location>
</feature>
<feature type="binding site" evidence="8">
    <location>
        <position position="63"/>
    </location>
    <ligand>
        <name>S-adenosyl-L-methionine</name>
        <dbReference type="ChEBI" id="CHEBI:59789"/>
    </ligand>
</feature>
<feature type="binding site" evidence="7 8">
    <location>
        <position position="13"/>
    </location>
    <ligand>
        <name>S-adenosyl-L-methionine</name>
        <dbReference type="ChEBI" id="CHEBI:59789"/>
    </ligand>
</feature>
<reference evidence="10 11" key="1">
    <citation type="submission" date="2023-07" db="EMBL/GenBank/DDBJ databases">
        <title>Sorghum-associated microbial communities from plants grown in Nebraska, USA.</title>
        <authorList>
            <person name="Schachtman D."/>
        </authorList>
    </citation>
    <scope>NUCLEOTIDE SEQUENCE [LARGE SCALE GENOMIC DNA]</scope>
    <source>
        <strain evidence="10 11">3262</strain>
    </source>
</reference>
<keyword evidence="6 7" id="KW-0694">RNA-binding</keyword>
<dbReference type="InterPro" id="IPR001737">
    <property type="entry name" value="KsgA/Erm"/>
</dbReference>
<evidence type="ECO:0000256" key="3">
    <source>
        <dbReference type="ARBA" id="ARBA00022603"/>
    </source>
</evidence>
<dbReference type="PROSITE" id="PS51689">
    <property type="entry name" value="SAM_RNA_A_N6_MT"/>
    <property type="match status" value="1"/>
</dbReference>
<evidence type="ECO:0000259" key="9">
    <source>
        <dbReference type="SMART" id="SM00650"/>
    </source>
</evidence>
<dbReference type="PANTHER" id="PTHR11727:SF7">
    <property type="entry name" value="DIMETHYLADENOSINE TRANSFERASE-RELATED"/>
    <property type="match status" value="1"/>
</dbReference>
<dbReference type="Pfam" id="PF00398">
    <property type="entry name" value="RrnaAD"/>
    <property type="match status" value="1"/>
</dbReference>
<evidence type="ECO:0000313" key="11">
    <source>
        <dbReference type="Proteomes" id="UP001247620"/>
    </source>
</evidence>
<name>A0ABU1T8K7_9SPHI</name>
<evidence type="ECO:0000256" key="6">
    <source>
        <dbReference type="ARBA" id="ARBA00022884"/>
    </source>
</evidence>
<dbReference type="HAMAP" id="MF_00607">
    <property type="entry name" value="16SrRNA_methyltr_A"/>
    <property type="match status" value="1"/>
</dbReference>
<keyword evidence="1 7" id="KW-0963">Cytoplasm</keyword>
<organism evidence="10 11">
    <name type="scientific">Mucilaginibacter pocheonensis</name>
    <dbReference type="NCBI Taxonomy" id="398050"/>
    <lineage>
        <taxon>Bacteria</taxon>
        <taxon>Pseudomonadati</taxon>
        <taxon>Bacteroidota</taxon>
        <taxon>Sphingobacteriia</taxon>
        <taxon>Sphingobacteriales</taxon>
        <taxon>Sphingobacteriaceae</taxon>
        <taxon>Mucilaginibacter</taxon>
    </lineage>
</organism>
<feature type="binding site" evidence="7 8">
    <location>
        <position position="87"/>
    </location>
    <ligand>
        <name>S-adenosyl-L-methionine</name>
        <dbReference type="ChEBI" id="CHEBI:59789"/>
    </ligand>
</feature>
<evidence type="ECO:0000256" key="4">
    <source>
        <dbReference type="ARBA" id="ARBA00022679"/>
    </source>
</evidence>
<keyword evidence="5 7" id="KW-0949">S-adenosyl-L-methionine</keyword>
<evidence type="ECO:0000256" key="2">
    <source>
        <dbReference type="ARBA" id="ARBA00022552"/>
    </source>
</evidence>
<accession>A0ABU1T8K7</accession>
<comment type="caution">
    <text evidence="7">Lacks conserved residue(s) required for the propagation of feature annotation.</text>
</comment>
<evidence type="ECO:0000256" key="8">
    <source>
        <dbReference type="PROSITE-ProRule" id="PRU01026"/>
    </source>
</evidence>
<dbReference type="InterPro" id="IPR020598">
    <property type="entry name" value="rRNA_Ade_methylase_Trfase_N"/>
</dbReference>
<keyword evidence="2 7" id="KW-0698">rRNA processing</keyword>
<dbReference type="InterPro" id="IPR023165">
    <property type="entry name" value="rRNA_Ade_diMease-like_C"/>
</dbReference>
<dbReference type="NCBIfam" id="TIGR00755">
    <property type="entry name" value="ksgA"/>
    <property type="match status" value="1"/>
</dbReference>
<sequence>MTLVRAKKHLGQHFLTDKNIAAKIVDSLKPADRYHHVLEVGPGMGILSDFLLQKTEYEVSLIDIDEESYQYLQKKYPQLGNRLINDDFLEMDFKKVFNGPFAIIGNFPYNISSQILFKVLDNRQQVVEVVGMFQKEVAERCSAKPGSKEYGILSVFLQAYYKVEYLFAVKAGVFNPPPKVLSAVIRLTRNDAETLNCDEKLFWQIVKAGFNQRRKTLRNAISSLINKEKMTENATLDLRAERLSVDDFVKLTNEVADGRSLS</sequence>
<dbReference type="Gene3D" id="1.10.8.100">
    <property type="entry name" value="Ribosomal RNA adenine dimethylase-like, domain 2"/>
    <property type="match status" value="1"/>
</dbReference>
<dbReference type="Proteomes" id="UP001247620">
    <property type="component" value="Unassembled WGS sequence"/>
</dbReference>
<evidence type="ECO:0000256" key="5">
    <source>
        <dbReference type="ARBA" id="ARBA00022691"/>
    </source>
</evidence>
<dbReference type="GO" id="GO:0052908">
    <property type="term" value="F:16S rRNA (adenine(1518)-N(6)/adenine(1519)-N(6))-dimethyltransferase activity"/>
    <property type="evidence" value="ECO:0007669"/>
    <property type="project" value="UniProtKB-EC"/>
</dbReference>